<keyword evidence="2" id="KW-0812">Transmembrane</keyword>
<evidence type="ECO:0000256" key="1">
    <source>
        <dbReference type="SAM" id="MobiDB-lite"/>
    </source>
</evidence>
<dbReference type="PANTHER" id="PTHR30619">
    <property type="entry name" value="DNA INTERNALIZATION/COMPETENCE PROTEIN COMEC/REC2"/>
    <property type="match status" value="1"/>
</dbReference>
<evidence type="ECO:0000313" key="5">
    <source>
        <dbReference type="Proteomes" id="UP000007488"/>
    </source>
</evidence>
<dbReference type="PANTHER" id="PTHR30619:SF7">
    <property type="entry name" value="BETA-LACTAMASE DOMAIN PROTEIN"/>
    <property type="match status" value="1"/>
</dbReference>
<feature type="region of interest" description="Disordered" evidence="1">
    <location>
        <begin position="330"/>
        <end position="351"/>
    </location>
</feature>
<dbReference type="InterPro" id="IPR052159">
    <property type="entry name" value="Competence_DNA_uptake"/>
</dbReference>
<dbReference type="eggNOG" id="COG2333">
    <property type="taxonomic scope" value="Bacteria"/>
</dbReference>
<feature type="domain" description="Metallo-beta-lactamase" evidence="3">
    <location>
        <begin position="92"/>
        <end position="284"/>
    </location>
</feature>
<dbReference type="Gene3D" id="3.60.15.10">
    <property type="entry name" value="Ribonuclease Z/Hydroxyacylglutathione hydrolase-like"/>
    <property type="match status" value="1"/>
</dbReference>
<dbReference type="AlphaFoldDB" id="F0SXI9"/>
<sequence>MDFFNKNPWLFWVLLFVLPPVGLFFMFRTKKFNKPLQAALTVAFGFLFLVQLSVAFGDTSPSASTPTAASPSSAPAAQAAGSLSVHFIDVGQADSTLVQSPSSVILIDGGNNEDGPKVVAYLKAQGVTELAAIIATHPHEDHIGGLDTVIKAFPPRVVYLPNATTTTQTFNDFISAVSASGAKRVEAKAGTRLDVSGITGTFLAPTGSNYDDLNHYSAVLKITYHNTSFLFTGDAESNSENEMLKNGNLQATVLKVGHHGSDSSTTPAFLKAVSPKYAAISCGKDNSYGHPHDATLNALSDAGIEVFRTDLSGTIVATSDGKTITFDKKASPVKENAPPAPVAKTPSSNKSDVTVYVTDTGHQYHRDGCRHLSKSKIETTLSKAKSSGYGPCSICKPPQ</sequence>
<dbReference type="SUPFAM" id="SSF56281">
    <property type="entry name" value="Metallo-hydrolase/oxidoreductase"/>
    <property type="match status" value="1"/>
</dbReference>
<feature type="transmembrane region" description="Helical" evidence="2">
    <location>
        <begin position="6"/>
        <end position="26"/>
    </location>
</feature>
<feature type="transmembrane region" description="Helical" evidence="2">
    <location>
        <begin position="38"/>
        <end position="57"/>
    </location>
</feature>
<dbReference type="InterPro" id="IPR035681">
    <property type="entry name" value="ComA-like_MBL"/>
</dbReference>
<dbReference type="Proteomes" id="UP000007488">
    <property type="component" value="Chromosome"/>
</dbReference>
<reference evidence="4 5" key="1">
    <citation type="journal article" date="2011" name="Stand. Genomic Sci.">
        <title>Complete genome sequence of Syntrophobotulus glycolicus type strain (FlGlyR).</title>
        <authorList>
            <person name="Han C."/>
            <person name="Mwirichia R."/>
            <person name="Chertkov O."/>
            <person name="Held B."/>
            <person name="Lapidus A."/>
            <person name="Nolan M."/>
            <person name="Lucas S."/>
            <person name="Hammon N."/>
            <person name="Deshpande S."/>
            <person name="Cheng J.F."/>
            <person name="Tapia R."/>
            <person name="Goodwin L."/>
            <person name="Pitluck S."/>
            <person name="Huntemann M."/>
            <person name="Liolios K."/>
            <person name="Ivanova N."/>
            <person name="Pagani I."/>
            <person name="Mavromatis K."/>
            <person name="Ovchinikova G."/>
            <person name="Pati A."/>
            <person name="Chen A."/>
            <person name="Palaniappan K."/>
            <person name="Land M."/>
            <person name="Hauser L."/>
            <person name="Brambilla E.M."/>
            <person name="Rohde M."/>
            <person name="Spring S."/>
            <person name="Sikorski J."/>
            <person name="Goker M."/>
            <person name="Woyke T."/>
            <person name="Bristow J."/>
            <person name="Eisen J.A."/>
            <person name="Markowitz V."/>
            <person name="Hugenholtz P."/>
            <person name="Kyrpides N.C."/>
            <person name="Klenk H.P."/>
            <person name="Detter J.C."/>
        </authorList>
    </citation>
    <scope>NUCLEOTIDE SEQUENCE [LARGE SCALE GENOMIC DNA]</scope>
    <source>
        <strain evidence="5">DSM 8271 / FlGlyR</strain>
    </source>
</reference>
<name>F0SXI9_SYNGF</name>
<dbReference type="InterPro" id="IPR001279">
    <property type="entry name" value="Metallo-B-lactamas"/>
</dbReference>
<protein>
    <recommendedName>
        <fullName evidence="3">Metallo-beta-lactamase domain-containing protein</fullName>
    </recommendedName>
</protein>
<dbReference type="CDD" id="cd07731">
    <property type="entry name" value="ComA-like_MBL-fold"/>
    <property type="match status" value="1"/>
</dbReference>
<dbReference type="Pfam" id="PF00753">
    <property type="entry name" value="Lactamase_B"/>
    <property type="match status" value="1"/>
</dbReference>
<dbReference type="OrthoDB" id="9761531at2"/>
<dbReference type="HOGENOM" id="CLU_010363_0_0_9"/>
<dbReference type="SMART" id="SM00849">
    <property type="entry name" value="Lactamase_B"/>
    <property type="match status" value="1"/>
</dbReference>
<accession>F0SXI9</accession>
<keyword evidence="5" id="KW-1185">Reference proteome</keyword>
<dbReference type="STRING" id="645991.Sgly_0369"/>
<reference evidence="5" key="2">
    <citation type="submission" date="2011-02" db="EMBL/GenBank/DDBJ databases">
        <title>The complete genome of Syntrophobotulus glycolicus DSM 8271.</title>
        <authorList>
            <person name="Lucas S."/>
            <person name="Copeland A."/>
            <person name="Lapidus A."/>
            <person name="Bruce D."/>
            <person name="Goodwin L."/>
            <person name="Pitluck S."/>
            <person name="Kyrpides N."/>
            <person name="Mavromatis K."/>
            <person name="Pagani I."/>
            <person name="Ivanova N."/>
            <person name="Mikhailova N."/>
            <person name="Chertkov O."/>
            <person name="Held B."/>
            <person name="Detter J.C."/>
            <person name="Tapia R."/>
            <person name="Han C."/>
            <person name="Land M."/>
            <person name="Hauser L."/>
            <person name="Markowitz V."/>
            <person name="Cheng J.-F."/>
            <person name="Hugenholtz P."/>
            <person name="Woyke T."/>
            <person name="Wu D."/>
            <person name="Spring S."/>
            <person name="Schroeder M."/>
            <person name="Brambilla E."/>
            <person name="Klenk H.-P."/>
            <person name="Eisen J.A."/>
        </authorList>
    </citation>
    <scope>NUCLEOTIDE SEQUENCE [LARGE SCALE GENOMIC DNA]</scope>
    <source>
        <strain evidence="5">DSM 8271 / FlGlyR</strain>
    </source>
</reference>
<dbReference type="EMBL" id="CP002547">
    <property type="protein sequence ID" value="ADY54735.1"/>
    <property type="molecule type" value="Genomic_DNA"/>
</dbReference>
<dbReference type="InterPro" id="IPR036866">
    <property type="entry name" value="RibonucZ/Hydroxyglut_hydro"/>
</dbReference>
<evidence type="ECO:0000256" key="2">
    <source>
        <dbReference type="SAM" id="Phobius"/>
    </source>
</evidence>
<evidence type="ECO:0000313" key="4">
    <source>
        <dbReference type="EMBL" id="ADY54735.1"/>
    </source>
</evidence>
<keyword evidence="2" id="KW-1133">Transmembrane helix</keyword>
<evidence type="ECO:0000259" key="3">
    <source>
        <dbReference type="SMART" id="SM00849"/>
    </source>
</evidence>
<keyword evidence="2" id="KW-0472">Membrane</keyword>
<dbReference type="KEGG" id="sgy:Sgly_0369"/>
<proteinExistence type="predicted"/>
<dbReference type="RefSeq" id="WP_013623606.1">
    <property type="nucleotide sequence ID" value="NC_015172.1"/>
</dbReference>
<organism evidence="4 5">
    <name type="scientific">Syntrophobotulus glycolicus (strain DSM 8271 / FlGlyR)</name>
    <dbReference type="NCBI Taxonomy" id="645991"/>
    <lineage>
        <taxon>Bacteria</taxon>
        <taxon>Bacillati</taxon>
        <taxon>Bacillota</taxon>
        <taxon>Clostridia</taxon>
        <taxon>Eubacteriales</taxon>
        <taxon>Desulfitobacteriaceae</taxon>
        <taxon>Syntrophobotulus</taxon>
    </lineage>
</organism>
<gene>
    <name evidence="4" type="ordered locus">Sgly_0369</name>
</gene>